<keyword evidence="1" id="KW-1133">Transmembrane helix</keyword>
<sequence length="58" mass="6596">MSQSKQKVRSRETPPSRRYDYWCWLACLRVCLLACLLTCVRRPASPFLPPTLLAAGNA</sequence>
<name>A0A316UNU8_9BASI</name>
<protein>
    <submittedName>
        <fullName evidence="2">Uncharacterized protein</fullName>
    </submittedName>
</protein>
<keyword evidence="1" id="KW-0812">Transmembrane</keyword>
<proteinExistence type="predicted"/>
<dbReference type="RefSeq" id="XP_025361552.1">
    <property type="nucleotide sequence ID" value="XM_025506478.1"/>
</dbReference>
<dbReference type="AlphaFoldDB" id="A0A316UNU8"/>
<organism evidence="2 3">
    <name type="scientific">Jaminaea rosea</name>
    <dbReference type="NCBI Taxonomy" id="1569628"/>
    <lineage>
        <taxon>Eukaryota</taxon>
        <taxon>Fungi</taxon>
        <taxon>Dikarya</taxon>
        <taxon>Basidiomycota</taxon>
        <taxon>Ustilaginomycotina</taxon>
        <taxon>Exobasidiomycetes</taxon>
        <taxon>Microstromatales</taxon>
        <taxon>Microstromatales incertae sedis</taxon>
        <taxon>Jaminaea</taxon>
    </lineage>
</organism>
<evidence type="ECO:0000313" key="2">
    <source>
        <dbReference type="EMBL" id="PWN26940.1"/>
    </source>
</evidence>
<keyword evidence="3" id="KW-1185">Reference proteome</keyword>
<keyword evidence="1" id="KW-0472">Membrane</keyword>
<dbReference type="EMBL" id="KZ819670">
    <property type="protein sequence ID" value="PWN26940.1"/>
    <property type="molecule type" value="Genomic_DNA"/>
</dbReference>
<evidence type="ECO:0000313" key="3">
    <source>
        <dbReference type="Proteomes" id="UP000245884"/>
    </source>
</evidence>
<accession>A0A316UNU8</accession>
<reference evidence="2 3" key="1">
    <citation type="journal article" date="2018" name="Mol. Biol. Evol.">
        <title>Broad Genomic Sampling Reveals a Smut Pathogenic Ancestry of the Fungal Clade Ustilaginomycotina.</title>
        <authorList>
            <person name="Kijpornyongpan T."/>
            <person name="Mondo S.J."/>
            <person name="Barry K."/>
            <person name="Sandor L."/>
            <person name="Lee J."/>
            <person name="Lipzen A."/>
            <person name="Pangilinan J."/>
            <person name="LaButti K."/>
            <person name="Hainaut M."/>
            <person name="Henrissat B."/>
            <person name="Grigoriev I.V."/>
            <person name="Spatafora J.W."/>
            <person name="Aime M.C."/>
        </authorList>
    </citation>
    <scope>NUCLEOTIDE SEQUENCE [LARGE SCALE GENOMIC DNA]</scope>
    <source>
        <strain evidence="2 3">MCA 5214</strain>
    </source>
</reference>
<evidence type="ECO:0000256" key="1">
    <source>
        <dbReference type="SAM" id="Phobius"/>
    </source>
</evidence>
<feature type="transmembrane region" description="Helical" evidence="1">
    <location>
        <begin position="21"/>
        <end position="44"/>
    </location>
</feature>
<gene>
    <name evidence="2" type="ORF">BDZ90DRAFT_233024</name>
</gene>
<dbReference type="GeneID" id="37028301"/>
<dbReference type="Proteomes" id="UP000245884">
    <property type="component" value="Unassembled WGS sequence"/>
</dbReference>